<sequence>MYSLSLVLIVNHFLIFLKSQSAASGSASGSHHVGVTASSSTPESAVPPTIATGTSQTIEIDADVNRVDDNDERPVKRKKLTSEVWQYFNKEKVSIDENGKIYKQEWAHCKFKNCTYKGRCESATGTSGFWSHLKLHHSVVKGQQQLKAQKDQEKGINVVEPYKYDEEASLRKLYVAIIMHEYPFNMVGHEYFRDFITSLRPNFPLKSRVTVRKEILSIYMQERDKLYEYLKTVKCRISATMDMWTSNQNKGYMCITLHWVDDDWCIQKRIVTFSHVEGRHTGVRLSEGFTTSMLRWFVEKKMFSLTLDNASANDVAVKDIICCC</sequence>
<keyword evidence="3" id="KW-0863">Zinc-finger</keyword>
<evidence type="ECO:0000256" key="4">
    <source>
        <dbReference type="ARBA" id="ARBA00022833"/>
    </source>
</evidence>
<keyword evidence="7" id="KW-0732">Signal</keyword>
<dbReference type="SMR" id="A0A0P0X570"/>
<protein>
    <submittedName>
        <fullName evidence="8">Os07g0414900 protein</fullName>
    </submittedName>
</protein>
<dbReference type="PANTHER" id="PTHR46481:SF10">
    <property type="entry name" value="ZINC FINGER BED DOMAIN-CONTAINING PROTEIN 39"/>
    <property type="match status" value="1"/>
</dbReference>
<feature type="signal peptide" evidence="7">
    <location>
        <begin position="1"/>
        <end position="22"/>
    </location>
</feature>
<organism evidence="8 9">
    <name type="scientific">Oryza sativa subsp. japonica</name>
    <name type="common">Rice</name>
    <dbReference type="NCBI Taxonomy" id="39947"/>
    <lineage>
        <taxon>Eukaryota</taxon>
        <taxon>Viridiplantae</taxon>
        <taxon>Streptophyta</taxon>
        <taxon>Embryophyta</taxon>
        <taxon>Tracheophyta</taxon>
        <taxon>Spermatophyta</taxon>
        <taxon>Magnoliopsida</taxon>
        <taxon>Liliopsida</taxon>
        <taxon>Poales</taxon>
        <taxon>Poaceae</taxon>
        <taxon>BOP clade</taxon>
        <taxon>Oryzoideae</taxon>
        <taxon>Oryzeae</taxon>
        <taxon>Oryzinae</taxon>
        <taxon>Oryza</taxon>
        <taxon>Oryza sativa</taxon>
    </lineage>
</organism>
<feature type="region of interest" description="Disordered" evidence="6">
    <location>
        <begin position="28"/>
        <end position="52"/>
    </location>
</feature>
<keyword evidence="4" id="KW-0862">Zinc</keyword>
<evidence type="ECO:0000313" key="8">
    <source>
        <dbReference type="EMBL" id="BAF21373.1"/>
    </source>
</evidence>
<evidence type="ECO:0000256" key="2">
    <source>
        <dbReference type="ARBA" id="ARBA00022723"/>
    </source>
</evidence>
<evidence type="ECO:0000313" key="9">
    <source>
        <dbReference type="Proteomes" id="UP000000763"/>
    </source>
</evidence>
<name>A0A0P0X570_ORYSJ</name>
<keyword evidence="2" id="KW-0479">Metal-binding</keyword>
<evidence type="ECO:0000256" key="7">
    <source>
        <dbReference type="SAM" id="SignalP"/>
    </source>
</evidence>
<dbReference type="GO" id="GO:0008270">
    <property type="term" value="F:zinc ion binding"/>
    <property type="evidence" value="ECO:0007669"/>
    <property type="project" value="UniProtKB-KW"/>
</dbReference>
<dbReference type="AlphaFoldDB" id="A0A0P0X570"/>
<dbReference type="GO" id="GO:0005634">
    <property type="term" value="C:nucleus"/>
    <property type="evidence" value="ECO:0007669"/>
    <property type="project" value="UniProtKB-SubCell"/>
</dbReference>
<evidence type="ECO:0000256" key="3">
    <source>
        <dbReference type="ARBA" id="ARBA00022771"/>
    </source>
</evidence>
<dbReference type="InterPro" id="IPR012337">
    <property type="entry name" value="RNaseH-like_sf"/>
</dbReference>
<reference evidence="9" key="2">
    <citation type="journal article" date="2008" name="Nucleic Acids Res.">
        <title>The rice annotation project database (RAP-DB): 2008 update.</title>
        <authorList>
            <consortium name="The rice annotation project (RAP)"/>
        </authorList>
    </citation>
    <scope>GENOME REANNOTATION</scope>
    <source>
        <strain evidence="9">cv. Nipponbare</strain>
    </source>
</reference>
<dbReference type="SUPFAM" id="SSF53098">
    <property type="entry name" value="Ribonuclease H-like"/>
    <property type="match status" value="1"/>
</dbReference>
<evidence type="ECO:0000256" key="6">
    <source>
        <dbReference type="SAM" id="MobiDB-lite"/>
    </source>
</evidence>
<accession>A0A0P0X570</accession>
<comment type="subcellular location">
    <subcellularLocation>
        <location evidence="1">Nucleus</location>
    </subcellularLocation>
</comment>
<dbReference type="Proteomes" id="UP000000763">
    <property type="component" value="Chromosome 7"/>
</dbReference>
<evidence type="ECO:0000256" key="1">
    <source>
        <dbReference type="ARBA" id="ARBA00004123"/>
    </source>
</evidence>
<keyword evidence="5" id="KW-0539">Nucleus</keyword>
<evidence type="ECO:0000256" key="5">
    <source>
        <dbReference type="ARBA" id="ARBA00023242"/>
    </source>
</evidence>
<dbReference type="OMA" id="VAIIMHE"/>
<feature type="chain" id="PRO_5024335969" evidence="7">
    <location>
        <begin position="23"/>
        <end position="324"/>
    </location>
</feature>
<dbReference type="Gramene" id="Os07t0414900-02">
    <property type="protein sequence ID" value="Os07t0414900-02"/>
    <property type="gene ID" value="Os07g0414900"/>
</dbReference>
<dbReference type="KEGG" id="dosa:Os07g0414900"/>
<reference evidence="8 9" key="1">
    <citation type="journal article" date="2005" name="Nature">
        <title>The map-based sequence of the rice genome.</title>
        <authorList>
            <consortium name="International rice genome sequencing project (IRGSP)"/>
            <person name="Matsumoto T."/>
            <person name="Wu J."/>
            <person name="Kanamori H."/>
            <person name="Katayose Y."/>
            <person name="Fujisawa M."/>
            <person name="Namiki N."/>
            <person name="Mizuno H."/>
            <person name="Yamamoto K."/>
            <person name="Antonio B.A."/>
            <person name="Baba T."/>
            <person name="Sakata K."/>
            <person name="Nagamura Y."/>
            <person name="Aoki H."/>
            <person name="Arikawa K."/>
            <person name="Arita K."/>
            <person name="Bito T."/>
            <person name="Chiden Y."/>
            <person name="Fujitsuka N."/>
            <person name="Fukunaka R."/>
            <person name="Hamada M."/>
            <person name="Harada C."/>
            <person name="Hayashi A."/>
            <person name="Hijishita S."/>
            <person name="Honda M."/>
            <person name="Hosokawa S."/>
            <person name="Ichikawa Y."/>
            <person name="Idonuma A."/>
            <person name="Iijima M."/>
            <person name="Ikeda M."/>
            <person name="Ikeno M."/>
            <person name="Ito K."/>
            <person name="Ito S."/>
            <person name="Ito T."/>
            <person name="Ito Y."/>
            <person name="Ito Y."/>
            <person name="Iwabuchi A."/>
            <person name="Kamiya K."/>
            <person name="Karasawa W."/>
            <person name="Kurita K."/>
            <person name="Katagiri S."/>
            <person name="Kikuta A."/>
            <person name="Kobayashi H."/>
            <person name="Kobayashi N."/>
            <person name="Machita K."/>
            <person name="Maehara T."/>
            <person name="Masukawa M."/>
            <person name="Mizubayashi T."/>
            <person name="Mukai Y."/>
            <person name="Nagasaki H."/>
            <person name="Nagata Y."/>
            <person name="Naito S."/>
            <person name="Nakashima M."/>
            <person name="Nakama Y."/>
            <person name="Nakamichi Y."/>
            <person name="Nakamura M."/>
            <person name="Meguro A."/>
            <person name="Negishi M."/>
            <person name="Ohta I."/>
            <person name="Ohta T."/>
            <person name="Okamoto M."/>
            <person name="Ono N."/>
            <person name="Saji S."/>
            <person name="Sakaguchi M."/>
            <person name="Sakai K."/>
            <person name="Shibata M."/>
            <person name="Shimokawa T."/>
            <person name="Song J."/>
            <person name="Takazaki Y."/>
            <person name="Terasawa K."/>
            <person name="Tsugane M."/>
            <person name="Tsuji K."/>
            <person name="Ueda S."/>
            <person name="Waki K."/>
            <person name="Yamagata H."/>
            <person name="Yamamoto M."/>
            <person name="Yamamoto S."/>
            <person name="Yamane H."/>
            <person name="Yoshiki S."/>
            <person name="Yoshihara R."/>
            <person name="Yukawa K."/>
            <person name="Zhong H."/>
            <person name="Yano M."/>
            <person name="Yuan Q."/>
            <person name="Ouyang S."/>
            <person name="Liu J."/>
            <person name="Jones K.M."/>
            <person name="Gansberger K."/>
            <person name="Moffat K."/>
            <person name="Hill J."/>
            <person name="Bera J."/>
            <person name="Fadrosh D."/>
            <person name="Jin S."/>
            <person name="Johri S."/>
            <person name="Kim M."/>
            <person name="Overton L."/>
            <person name="Reardon M."/>
            <person name="Tsitrin T."/>
            <person name="Vuong H."/>
            <person name="Weaver B."/>
            <person name="Ciecko A."/>
            <person name="Tallon L."/>
            <person name="Jackson J."/>
            <person name="Pai G."/>
            <person name="Aken S.V."/>
            <person name="Utterback T."/>
            <person name="Reidmuller S."/>
            <person name="Feldblyum T."/>
            <person name="Hsiao J."/>
            <person name="Zismann V."/>
            <person name="Iobst S."/>
            <person name="de Vazeille A.R."/>
            <person name="Buell C.R."/>
            <person name="Ying K."/>
            <person name="Li Y."/>
            <person name="Lu T."/>
            <person name="Huang Y."/>
            <person name="Zhao Q."/>
            <person name="Feng Q."/>
            <person name="Zhang L."/>
            <person name="Zhu J."/>
            <person name="Weng Q."/>
            <person name="Mu J."/>
            <person name="Lu Y."/>
            <person name="Fan D."/>
            <person name="Liu Y."/>
            <person name="Guan J."/>
            <person name="Zhang Y."/>
            <person name="Yu S."/>
            <person name="Liu X."/>
            <person name="Zhang Y."/>
            <person name="Hong G."/>
            <person name="Han B."/>
            <person name="Choisne N."/>
            <person name="Demange N."/>
            <person name="Orjeda G."/>
            <person name="Samain S."/>
            <person name="Cattolico L."/>
            <person name="Pelletier E."/>
            <person name="Couloux A."/>
            <person name="Segurens B."/>
            <person name="Wincker P."/>
            <person name="D'Hont A."/>
            <person name="Scarpelli C."/>
            <person name="Weissenbach J."/>
            <person name="Salanoubat M."/>
            <person name="Quetier F."/>
            <person name="Yu Y."/>
            <person name="Kim H.R."/>
            <person name="Rambo T."/>
            <person name="Currie J."/>
            <person name="Collura K."/>
            <person name="Luo M."/>
            <person name="Yang T."/>
            <person name="Ammiraju J.S.S."/>
            <person name="Engler F."/>
            <person name="Soderlund C."/>
            <person name="Wing R.A."/>
            <person name="Palmer L.E."/>
            <person name="de la Bastide M."/>
            <person name="Spiegel L."/>
            <person name="Nascimento L."/>
            <person name="Zutavern T."/>
            <person name="O'Shaughnessy A."/>
            <person name="Dike S."/>
            <person name="Dedhia N."/>
            <person name="Preston R."/>
            <person name="Balija V."/>
            <person name="McCombie W.R."/>
            <person name="Chow T."/>
            <person name="Chen H."/>
            <person name="Chung M."/>
            <person name="Chen C."/>
            <person name="Shaw J."/>
            <person name="Wu H."/>
            <person name="Hsiao K."/>
            <person name="Chao Y."/>
            <person name="Chu M."/>
            <person name="Cheng C."/>
            <person name="Hour A."/>
            <person name="Lee P."/>
            <person name="Lin S."/>
            <person name="Lin Y."/>
            <person name="Liou J."/>
            <person name="Liu S."/>
            <person name="Hsing Y."/>
            <person name="Raghuvanshi S."/>
            <person name="Mohanty A."/>
            <person name="Bharti A.K."/>
            <person name="Gaur A."/>
            <person name="Gupta V."/>
            <person name="Kumar D."/>
            <person name="Ravi V."/>
            <person name="Vij S."/>
            <person name="Kapur A."/>
            <person name="Khurana P."/>
            <person name="Khurana P."/>
            <person name="Khurana J.P."/>
            <person name="Tyagi A.K."/>
            <person name="Gaikwad K."/>
            <person name="Singh A."/>
            <person name="Dalal V."/>
            <person name="Srivastava S."/>
            <person name="Dixit A."/>
            <person name="Pal A.K."/>
            <person name="Ghazi I.A."/>
            <person name="Yadav M."/>
            <person name="Pandit A."/>
            <person name="Bhargava A."/>
            <person name="Sureshbabu K."/>
            <person name="Batra K."/>
            <person name="Sharma T.R."/>
            <person name="Mohapatra T."/>
            <person name="Singh N.K."/>
            <person name="Messing J."/>
            <person name="Nelson A.B."/>
            <person name="Fuks G."/>
            <person name="Kavchok S."/>
            <person name="Keizer G."/>
            <person name="Linton E."/>
            <person name="Llaca V."/>
            <person name="Song R."/>
            <person name="Tanyolac B."/>
            <person name="Young S."/>
            <person name="Ho-Il K."/>
            <person name="Hahn J.H."/>
            <person name="Sangsakoo G."/>
            <person name="Vanavichit A."/>
            <person name="de Mattos Luiz.A.T."/>
            <person name="Zimmer P.D."/>
            <person name="Malone G."/>
            <person name="Dellagostin O."/>
            <person name="de Oliveira A.C."/>
            <person name="Bevan M."/>
            <person name="Bancroft I."/>
            <person name="Minx P."/>
            <person name="Cordum H."/>
            <person name="Wilson R."/>
            <person name="Cheng Z."/>
            <person name="Jin W."/>
            <person name="Jiang J."/>
            <person name="Leong S.A."/>
            <person name="Iwama H."/>
            <person name="Gojobori T."/>
            <person name="Itoh T."/>
            <person name="Niimura Y."/>
            <person name="Fujii Y."/>
            <person name="Habara T."/>
            <person name="Sakai H."/>
            <person name="Sato Y."/>
            <person name="Wilson G."/>
            <person name="Kumar K."/>
            <person name="McCouch S."/>
            <person name="Juretic N."/>
            <person name="Hoen D."/>
            <person name="Wright S."/>
            <person name="Bruskiewich R."/>
            <person name="Bureau T."/>
            <person name="Miyao A."/>
            <person name="Hirochika H."/>
            <person name="Nishikawa T."/>
            <person name="Kadowaki K."/>
            <person name="Sugiura M."/>
            <person name="Burr B."/>
            <person name="Sasaki T."/>
        </authorList>
    </citation>
    <scope>NUCLEOTIDE SEQUENCE [LARGE SCALE GENOMIC DNA]</scope>
    <source>
        <strain evidence="9">cv. Nipponbare</strain>
    </source>
</reference>
<dbReference type="SMART" id="SM00614">
    <property type="entry name" value="ZnF_BED"/>
    <property type="match status" value="1"/>
</dbReference>
<dbReference type="EMBL" id="AP008213">
    <property type="protein sequence ID" value="BAF21373.1"/>
    <property type="molecule type" value="Genomic_DNA"/>
</dbReference>
<dbReference type="PANTHER" id="PTHR46481">
    <property type="entry name" value="ZINC FINGER BED DOMAIN-CONTAINING PROTEIN 4"/>
    <property type="match status" value="1"/>
</dbReference>
<dbReference type="InterPro" id="IPR052035">
    <property type="entry name" value="ZnF_BED_domain_contain"/>
</dbReference>
<gene>
    <name evidence="8" type="ordered locus">Os07g0414900</name>
</gene>
<proteinExistence type="predicted"/>